<dbReference type="GO" id="GO:0080120">
    <property type="term" value="P:CAAX-box protein maturation"/>
    <property type="evidence" value="ECO:0007669"/>
    <property type="project" value="UniProtKB-ARBA"/>
</dbReference>
<feature type="transmembrane region" description="Helical" evidence="1">
    <location>
        <begin position="115"/>
        <end position="138"/>
    </location>
</feature>
<feature type="transmembrane region" description="Helical" evidence="1">
    <location>
        <begin position="32"/>
        <end position="59"/>
    </location>
</feature>
<dbReference type="GO" id="GO:0004175">
    <property type="term" value="F:endopeptidase activity"/>
    <property type="evidence" value="ECO:0007669"/>
    <property type="project" value="UniProtKB-ARBA"/>
</dbReference>
<keyword evidence="1" id="KW-1133">Transmembrane helix</keyword>
<dbReference type="AlphaFoldDB" id="A0A644UJ15"/>
<evidence type="ECO:0000313" key="3">
    <source>
        <dbReference type="EMBL" id="MPL78997.1"/>
    </source>
</evidence>
<dbReference type="InterPro" id="IPR003675">
    <property type="entry name" value="Rce1/LyrA-like_dom"/>
</dbReference>
<organism evidence="3">
    <name type="scientific">bioreactor metagenome</name>
    <dbReference type="NCBI Taxonomy" id="1076179"/>
    <lineage>
        <taxon>unclassified sequences</taxon>
        <taxon>metagenomes</taxon>
        <taxon>ecological metagenomes</taxon>
    </lineage>
</organism>
<sequence>MLFSIISRKITKLKSGMRWPVVLRELSPGGQLFLLLLLLLVCGIFSVSLAYFISLIIWGSATILVPAADEASNLNFVRFFQMANQVGIFLLPPVLLAMLTEAHPSAFLKNTRPRLLHLLLAMLMIFTAGPFINLLISWNEAMRLPEFLAGLEHWMRTTEESAARLTNRFLTATGTFDLIVNLVMIGLLPSIGEELLFRSALIGILRKFFKQVHWPVILSSLIFSAFHLQFFGFLPRFVLGLGLGYLFVWSGSVWVPVLAHFVNNITVVLISYLYQHNLISTGIETFGQTSSPFLLTASVILPALTLFLVYRSGKITIKDTAQG</sequence>
<name>A0A644UJ15_9ZZZZ</name>
<feature type="domain" description="CAAX prenyl protease 2/Lysostaphin resistance protein A-like" evidence="2">
    <location>
        <begin position="178"/>
        <end position="265"/>
    </location>
</feature>
<feature type="transmembrane region" description="Helical" evidence="1">
    <location>
        <begin position="293"/>
        <end position="310"/>
    </location>
</feature>
<feature type="transmembrane region" description="Helical" evidence="1">
    <location>
        <begin position="79"/>
        <end position="99"/>
    </location>
</feature>
<dbReference type="PANTHER" id="PTHR43592:SF15">
    <property type="entry name" value="CAAX AMINO TERMINAL PROTEASE FAMILY PROTEIN"/>
    <property type="match status" value="1"/>
</dbReference>
<dbReference type="EMBL" id="VSSQ01000122">
    <property type="protein sequence ID" value="MPL78997.1"/>
    <property type="molecule type" value="Genomic_DNA"/>
</dbReference>
<dbReference type="PANTHER" id="PTHR43592">
    <property type="entry name" value="CAAX AMINO TERMINAL PROTEASE"/>
    <property type="match status" value="1"/>
</dbReference>
<feature type="transmembrane region" description="Helical" evidence="1">
    <location>
        <begin position="169"/>
        <end position="191"/>
    </location>
</feature>
<gene>
    <name evidence="3" type="ORF">SDC9_24870</name>
</gene>
<evidence type="ECO:0000259" key="2">
    <source>
        <dbReference type="Pfam" id="PF02517"/>
    </source>
</evidence>
<evidence type="ECO:0000256" key="1">
    <source>
        <dbReference type="SAM" id="Phobius"/>
    </source>
</evidence>
<accession>A0A644UJ15</accession>
<keyword evidence="1" id="KW-0812">Transmembrane</keyword>
<dbReference type="Pfam" id="PF02517">
    <property type="entry name" value="Rce1-like"/>
    <property type="match status" value="1"/>
</dbReference>
<feature type="transmembrane region" description="Helical" evidence="1">
    <location>
        <begin position="212"/>
        <end position="233"/>
    </location>
</feature>
<comment type="caution">
    <text evidence="3">The sequence shown here is derived from an EMBL/GenBank/DDBJ whole genome shotgun (WGS) entry which is preliminary data.</text>
</comment>
<feature type="transmembrane region" description="Helical" evidence="1">
    <location>
        <begin position="253"/>
        <end position="273"/>
    </location>
</feature>
<keyword evidence="1" id="KW-0472">Membrane</keyword>
<protein>
    <recommendedName>
        <fullName evidence="2">CAAX prenyl protease 2/Lysostaphin resistance protein A-like domain-containing protein</fullName>
    </recommendedName>
</protein>
<proteinExistence type="predicted"/>
<reference evidence="3" key="1">
    <citation type="submission" date="2019-08" db="EMBL/GenBank/DDBJ databases">
        <authorList>
            <person name="Kucharzyk K."/>
            <person name="Murdoch R.W."/>
            <person name="Higgins S."/>
            <person name="Loffler F."/>
        </authorList>
    </citation>
    <scope>NUCLEOTIDE SEQUENCE</scope>
</reference>